<keyword evidence="2" id="KW-0503">Monooxygenase</keyword>
<protein>
    <submittedName>
        <fullName evidence="2">Luciferase-like monooxygenase</fullName>
    </submittedName>
</protein>
<dbReference type="Gene3D" id="3.20.20.30">
    <property type="entry name" value="Luciferase-like domain"/>
    <property type="match status" value="1"/>
</dbReference>
<accession>A0A318RHX5</accession>
<dbReference type="InterPro" id="IPR036661">
    <property type="entry name" value="Luciferase-like_sf"/>
</dbReference>
<dbReference type="InterPro" id="IPR051260">
    <property type="entry name" value="Diverse_substr_monoxygenases"/>
</dbReference>
<sequence>MRFTFAEAMTDPNFYSPLAIAAEGAGYEGFVIPDSIAYPEESDSRYPYTEDGSREFLEDKAFVETFVMAAALGAVTEKIRFIPFVLKLPVRPPALVAKQAMSVAVITRNRFALGVGTSPWVEDYGIMGVDFKRRGKRMDECMDIVRGLGTGEYFEFHGEFYDIPRIKMNPAPSKPIPLLVGGHADAALKRAVTRGDGWMYGGGPPGELDLLLDKIHAIRKAEGKLDEPFEIHAGSPDAYSPDGCKRLEDRGVTDVVVGFRTPYVVGIDTEPLSQEVDSLNMFAESVISRVNR</sequence>
<evidence type="ECO:0000313" key="3">
    <source>
        <dbReference type="Proteomes" id="UP000247591"/>
    </source>
</evidence>
<dbReference type="RefSeq" id="WP_110471523.1">
    <property type="nucleotide sequence ID" value="NZ_QJSP01000013.1"/>
</dbReference>
<dbReference type="Pfam" id="PF00296">
    <property type="entry name" value="Bac_luciferase"/>
    <property type="match status" value="1"/>
</dbReference>
<evidence type="ECO:0000313" key="2">
    <source>
        <dbReference type="EMBL" id="PYE14371.1"/>
    </source>
</evidence>
<dbReference type="GO" id="GO:0004497">
    <property type="term" value="F:monooxygenase activity"/>
    <property type="evidence" value="ECO:0007669"/>
    <property type="project" value="UniProtKB-KW"/>
</dbReference>
<reference evidence="2 3" key="1">
    <citation type="submission" date="2018-06" db="EMBL/GenBank/DDBJ databases">
        <title>Genomic Encyclopedia of Type Strains, Phase IV (KMG-IV): sequencing the most valuable type-strain genomes for metagenomic binning, comparative biology and taxonomic classification.</title>
        <authorList>
            <person name="Goeker M."/>
        </authorList>
    </citation>
    <scope>NUCLEOTIDE SEQUENCE [LARGE SCALE GENOMIC DNA]</scope>
    <source>
        <strain evidence="2 3">DSM 45521</strain>
    </source>
</reference>
<gene>
    <name evidence="2" type="ORF">DFR67_113165</name>
</gene>
<keyword evidence="3" id="KW-1185">Reference proteome</keyword>
<proteinExistence type="predicted"/>
<dbReference type="EMBL" id="QJSP01000013">
    <property type="protein sequence ID" value="PYE14371.1"/>
    <property type="molecule type" value="Genomic_DNA"/>
</dbReference>
<name>A0A318RHX5_WILLI</name>
<feature type="domain" description="Luciferase-like" evidence="1">
    <location>
        <begin position="18"/>
        <end position="233"/>
    </location>
</feature>
<dbReference type="Proteomes" id="UP000247591">
    <property type="component" value="Unassembled WGS sequence"/>
</dbReference>
<dbReference type="InterPro" id="IPR011251">
    <property type="entry name" value="Luciferase-like_dom"/>
</dbReference>
<comment type="caution">
    <text evidence="2">The sequence shown here is derived from an EMBL/GenBank/DDBJ whole genome shotgun (WGS) entry which is preliminary data.</text>
</comment>
<dbReference type="PANTHER" id="PTHR30011">
    <property type="entry name" value="ALKANESULFONATE MONOOXYGENASE-RELATED"/>
    <property type="match status" value="1"/>
</dbReference>
<dbReference type="OrthoDB" id="9781803at2"/>
<dbReference type="PANTHER" id="PTHR30011:SF32">
    <property type="entry name" value="CONSERVED PROTEIN"/>
    <property type="match status" value="1"/>
</dbReference>
<evidence type="ECO:0000259" key="1">
    <source>
        <dbReference type="Pfam" id="PF00296"/>
    </source>
</evidence>
<dbReference type="GO" id="GO:0016705">
    <property type="term" value="F:oxidoreductase activity, acting on paired donors, with incorporation or reduction of molecular oxygen"/>
    <property type="evidence" value="ECO:0007669"/>
    <property type="project" value="InterPro"/>
</dbReference>
<dbReference type="AlphaFoldDB" id="A0A318RHX5"/>
<organism evidence="2 3">
    <name type="scientific">Williamsia limnetica</name>
    <dbReference type="NCBI Taxonomy" id="882452"/>
    <lineage>
        <taxon>Bacteria</taxon>
        <taxon>Bacillati</taxon>
        <taxon>Actinomycetota</taxon>
        <taxon>Actinomycetes</taxon>
        <taxon>Mycobacteriales</taxon>
        <taxon>Nocardiaceae</taxon>
        <taxon>Williamsia</taxon>
    </lineage>
</organism>
<dbReference type="SUPFAM" id="SSF51679">
    <property type="entry name" value="Bacterial luciferase-like"/>
    <property type="match status" value="1"/>
</dbReference>
<keyword evidence="2" id="KW-0560">Oxidoreductase</keyword>